<name>A0AB33KY13_9ACTN</name>
<evidence type="ECO:0000313" key="2">
    <source>
        <dbReference type="EMBL" id="BFP57547.1"/>
    </source>
</evidence>
<sequence>MNPTARCPLLFLDVDGPLIPFGASAHPYPTYEAGPESPGIGANPLLNRIDPRHGPRLGALPCELVWATTWMEDANTWIAPRIGLPPLEVVRWPEPSEGDGSRGNGEEHEDEDERNGLHWKTRVLVARAAGRPFVWVDDEITGTDRVWVSAHHPGLALLHRVDPRWGLTDSDYAAIDAWLRRGHDGFR</sequence>
<dbReference type="RefSeq" id="WP_319597519.1">
    <property type="nucleotide sequence ID" value="NZ_AP035884.1"/>
</dbReference>
<evidence type="ECO:0000256" key="1">
    <source>
        <dbReference type="SAM" id="MobiDB-lite"/>
    </source>
</evidence>
<dbReference type="AlphaFoldDB" id="A0AB33KY13"/>
<proteinExistence type="predicted"/>
<dbReference type="EMBL" id="AP035884">
    <property type="protein sequence ID" value="BFP57547.1"/>
    <property type="molecule type" value="Genomic_DNA"/>
</dbReference>
<feature type="region of interest" description="Disordered" evidence="1">
    <location>
        <begin position="90"/>
        <end position="115"/>
    </location>
</feature>
<protein>
    <submittedName>
        <fullName evidence="2">HAD domain-containing protein</fullName>
    </submittedName>
</protein>
<accession>A0AB33KY13</accession>
<dbReference type="KEGG" id="stcm:SCMC78_73540"/>
<gene>
    <name evidence="2" type="ORF">SCMC78_73540</name>
</gene>
<reference evidence="2" key="1">
    <citation type="submission" date="2024-07" db="EMBL/GenBank/DDBJ databases">
        <title>Complete genome sequences of cellulolytic bacteria, Kitasatospora sp. CMC57 and Streptomyces sp. CMC78, isolated from Japanese agricultural soil.</title>
        <authorList>
            <person name="Hashimoto T."/>
            <person name="Ito M."/>
            <person name="Iwamoto M."/>
            <person name="Fukahori D."/>
            <person name="Shoda T."/>
            <person name="Sakoda M."/>
            <person name="Morohoshi T."/>
            <person name="Mitsuboshi M."/>
            <person name="Nishizawa T."/>
        </authorList>
    </citation>
    <scope>NUCLEOTIDE SEQUENCE</scope>
    <source>
        <strain evidence="2">CMC78</strain>
    </source>
</reference>
<organism evidence="2">
    <name type="scientific">Streptomyces sp. CMC78</name>
    <dbReference type="NCBI Taxonomy" id="3231512"/>
    <lineage>
        <taxon>Bacteria</taxon>
        <taxon>Bacillati</taxon>
        <taxon>Actinomycetota</taxon>
        <taxon>Actinomycetes</taxon>
        <taxon>Kitasatosporales</taxon>
        <taxon>Streptomycetaceae</taxon>
        <taxon>Streptomyces</taxon>
    </lineage>
</organism>